<feature type="compositionally biased region" description="Basic residues" evidence="1">
    <location>
        <begin position="128"/>
        <end position="152"/>
    </location>
</feature>
<dbReference type="Proteomes" id="UP000193560">
    <property type="component" value="Unassembled WGS sequence"/>
</dbReference>
<dbReference type="EMBL" id="MCGE01000005">
    <property type="protein sequence ID" value="ORZ21638.1"/>
    <property type="molecule type" value="Genomic_DNA"/>
</dbReference>
<feature type="region of interest" description="Disordered" evidence="1">
    <location>
        <begin position="262"/>
        <end position="289"/>
    </location>
</feature>
<protein>
    <submittedName>
        <fullName evidence="2">Uncharacterized protein</fullName>
    </submittedName>
</protein>
<evidence type="ECO:0000313" key="2">
    <source>
        <dbReference type="EMBL" id="ORZ21638.1"/>
    </source>
</evidence>
<feature type="compositionally biased region" description="Low complexity" evidence="1">
    <location>
        <begin position="313"/>
        <end position="329"/>
    </location>
</feature>
<gene>
    <name evidence="2" type="ORF">BCR42DRAFT_196559</name>
</gene>
<dbReference type="AlphaFoldDB" id="A0A1X2ISX2"/>
<evidence type="ECO:0000313" key="3">
    <source>
        <dbReference type="Proteomes" id="UP000193560"/>
    </source>
</evidence>
<feature type="compositionally biased region" description="Low complexity" evidence="1">
    <location>
        <begin position="263"/>
        <end position="281"/>
    </location>
</feature>
<evidence type="ECO:0000256" key="1">
    <source>
        <dbReference type="SAM" id="MobiDB-lite"/>
    </source>
</evidence>
<comment type="caution">
    <text evidence="2">The sequence shown here is derived from an EMBL/GenBank/DDBJ whole genome shotgun (WGS) entry which is preliminary data.</text>
</comment>
<accession>A0A1X2ISX2</accession>
<feature type="region of interest" description="Disordered" evidence="1">
    <location>
        <begin position="308"/>
        <end position="331"/>
    </location>
</feature>
<proteinExistence type="predicted"/>
<sequence>MSAAIKIRCPICNQEFPAYDQRGFRNAGFTAHHNRCLERRQQQNEPQQRDHHTSRASRFAWAVRRRLLPARPRPTSSTNVVIEGQNRSSPQSPLSGSSNSSSSSSSSSPPNQADIAPMTPIVPSQAPHPKHNFHPRQRHTWNHWTPRRRSRRSALDVDTTLATVAPSIILPSTADSRIVRSCRSLPVMVTATDTPTFPLLTAITTMDSTTALIIPQTTSPHLSNHTPVNSPILSGNGSPFSFTSMLTTLPLETASLLPSTTISACSSNSNSANDRNSVDVSYQRPTQTSMDSISTDWMIGQYPFSTDDTSRYQQLQQQQRQQQQQQQLDQHQHNYHAPYGSVSTTTIPQQPAIDSTYYRQDTHFIPDSTTSTSSTYTLPKPLRSPENLNGDDDEPVNYCGYCQPHDGQHDPSCSLMQFIMMDIIGGNDDPSSSH</sequence>
<organism evidence="2 3">
    <name type="scientific">Absidia repens</name>
    <dbReference type="NCBI Taxonomy" id="90262"/>
    <lineage>
        <taxon>Eukaryota</taxon>
        <taxon>Fungi</taxon>
        <taxon>Fungi incertae sedis</taxon>
        <taxon>Mucoromycota</taxon>
        <taxon>Mucoromycotina</taxon>
        <taxon>Mucoromycetes</taxon>
        <taxon>Mucorales</taxon>
        <taxon>Cunninghamellaceae</taxon>
        <taxon>Absidia</taxon>
    </lineage>
</organism>
<keyword evidence="3" id="KW-1185">Reference proteome</keyword>
<dbReference type="OrthoDB" id="2275486at2759"/>
<name>A0A1X2ISX2_9FUNG</name>
<feature type="region of interest" description="Disordered" evidence="1">
    <location>
        <begin position="67"/>
        <end position="154"/>
    </location>
</feature>
<feature type="region of interest" description="Disordered" evidence="1">
    <location>
        <begin position="363"/>
        <end position="391"/>
    </location>
</feature>
<reference evidence="2 3" key="1">
    <citation type="submission" date="2016-07" db="EMBL/GenBank/DDBJ databases">
        <title>Pervasive Adenine N6-methylation of Active Genes in Fungi.</title>
        <authorList>
            <consortium name="DOE Joint Genome Institute"/>
            <person name="Mondo S.J."/>
            <person name="Dannebaum R.O."/>
            <person name="Kuo R.C."/>
            <person name="Labutti K."/>
            <person name="Haridas S."/>
            <person name="Kuo A."/>
            <person name="Salamov A."/>
            <person name="Ahrendt S.R."/>
            <person name="Lipzen A."/>
            <person name="Sullivan W."/>
            <person name="Andreopoulos W.B."/>
            <person name="Clum A."/>
            <person name="Lindquist E."/>
            <person name="Daum C."/>
            <person name="Ramamoorthy G.K."/>
            <person name="Gryganskyi A."/>
            <person name="Culley D."/>
            <person name="Magnuson J.K."/>
            <person name="James T.Y."/>
            <person name="O'Malley M.A."/>
            <person name="Stajich J.E."/>
            <person name="Spatafora J.W."/>
            <person name="Visel A."/>
            <person name="Grigoriev I.V."/>
        </authorList>
    </citation>
    <scope>NUCLEOTIDE SEQUENCE [LARGE SCALE GENOMIC DNA]</scope>
    <source>
        <strain evidence="2 3">NRRL 1336</strain>
    </source>
</reference>
<feature type="compositionally biased region" description="Low complexity" evidence="1">
    <location>
        <begin position="88"/>
        <end position="110"/>
    </location>
</feature>